<accession>N1PYA0</accession>
<protein>
    <submittedName>
        <fullName evidence="2">Uncharacterized protein</fullName>
    </submittedName>
</protein>
<feature type="region of interest" description="Disordered" evidence="1">
    <location>
        <begin position="116"/>
        <end position="150"/>
    </location>
</feature>
<evidence type="ECO:0000313" key="2">
    <source>
        <dbReference type="EMBL" id="EME48412.1"/>
    </source>
</evidence>
<reference evidence="2 3" key="2">
    <citation type="journal article" date="2012" name="PLoS Pathog.">
        <title>Diverse lifestyles and strategies of plant pathogenesis encoded in the genomes of eighteen Dothideomycetes fungi.</title>
        <authorList>
            <person name="Ohm R.A."/>
            <person name="Feau N."/>
            <person name="Henrissat B."/>
            <person name="Schoch C.L."/>
            <person name="Horwitz B.A."/>
            <person name="Barry K.W."/>
            <person name="Condon B.J."/>
            <person name="Copeland A.C."/>
            <person name="Dhillon B."/>
            <person name="Glaser F."/>
            <person name="Hesse C.N."/>
            <person name="Kosti I."/>
            <person name="LaButti K."/>
            <person name="Lindquist E.A."/>
            <person name="Lucas S."/>
            <person name="Salamov A.A."/>
            <person name="Bradshaw R.E."/>
            <person name="Ciuffetti L."/>
            <person name="Hamelin R.C."/>
            <person name="Kema G.H.J."/>
            <person name="Lawrence C."/>
            <person name="Scott J.A."/>
            <person name="Spatafora J.W."/>
            <person name="Turgeon B.G."/>
            <person name="de Wit P.J.G.M."/>
            <person name="Zhong S."/>
            <person name="Goodwin S.B."/>
            <person name="Grigoriev I.V."/>
        </authorList>
    </citation>
    <scope>NUCLEOTIDE SEQUENCE [LARGE SCALE GENOMIC DNA]</scope>
    <source>
        <strain evidence="3">NZE10 / CBS 128990</strain>
    </source>
</reference>
<feature type="compositionally biased region" description="Basic and acidic residues" evidence="1">
    <location>
        <begin position="54"/>
        <end position="64"/>
    </location>
</feature>
<keyword evidence="3" id="KW-1185">Reference proteome</keyword>
<dbReference type="Proteomes" id="UP000016933">
    <property type="component" value="Unassembled WGS sequence"/>
</dbReference>
<gene>
    <name evidence="2" type="ORF">DOTSEDRAFT_84048</name>
</gene>
<proteinExistence type="predicted"/>
<reference evidence="3" key="1">
    <citation type="journal article" date="2012" name="PLoS Genet.">
        <title>The genomes of the fungal plant pathogens Cladosporium fulvum and Dothistroma septosporum reveal adaptation to different hosts and lifestyles but also signatures of common ancestry.</title>
        <authorList>
            <person name="de Wit P.J.G.M."/>
            <person name="van der Burgt A."/>
            <person name="Oekmen B."/>
            <person name="Stergiopoulos I."/>
            <person name="Abd-Elsalam K.A."/>
            <person name="Aerts A.L."/>
            <person name="Bahkali A.H."/>
            <person name="Beenen H.G."/>
            <person name="Chettri P."/>
            <person name="Cox M.P."/>
            <person name="Datema E."/>
            <person name="de Vries R.P."/>
            <person name="Dhillon B."/>
            <person name="Ganley A.R."/>
            <person name="Griffiths S.A."/>
            <person name="Guo Y."/>
            <person name="Hamelin R.C."/>
            <person name="Henrissat B."/>
            <person name="Kabir M.S."/>
            <person name="Jashni M.K."/>
            <person name="Kema G."/>
            <person name="Klaubauf S."/>
            <person name="Lapidus A."/>
            <person name="Levasseur A."/>
            <person name="Lindquist E."/>
            <person name="Mehrabi R."/>
            <person name="Ohm R.A."/>
            <person name="Owen T.J."/>
            <person name="Salamov A."/>
            <person name="Schwelm A."/>
            <person name="Schijlen E."/>
            <person name="Sun H."/>
            <person name="van den Burg H.A."/>
            <person name="van Ham R.C.H.J."/>
            <person name="Zhang S."/>
            <person name="Goodwin S.B."/>
            <person name="Grigoriev I.V."/>
            <person name="Collemare J."/>
            <person name="Bradshaw R.E."/>
        </authorList>
    </citation>
    <scope>NUCLEOTIDE SEQUENCE [LARGE SCALE GENOMIC DNA]</scope>
    <source>
        <strain evidence="3">NZE10 / CBS 128990</strain>
    </source>
</reference>
<feature type="compositionally biased region" description="Polar residues" evidence="1">
    <location>
        <begin position="135"/>
        <end position="150"/>
    </location>
</feature>
<sequence length="150" mass="16155">MGKSQRSIPPDDVGIGLRFREDTPADKKRKSSYRQPVSPDGPPAATFHNRSRHITKDIAQRCESRQPSMMPGTGLDEPVDSMVLGDRYGTEHSLLAPRAPRLLLRVQPATLESASLLGPGVEHKGSNIGGFPASGASNGRSDNPLEANNF</sequence>
<dbReference type="EMBL" id="KB446535">
    <property type="protein sequence ID" value="EME48412.1"/>
    <property type="molecule type" value="Genomic_DNA"/>
</dbReference>
<organism evidence="2 3">
    <name type="scientific">Dothistroma septosporum (strain NZE10 / CBS 128990)</name>
    <name type="common">Red band needle blight fungus</name>
    <name type="synonym">Mycosphaerella pini</name>
    <dbReference type="NCBI Taxonomy" id="675120"/>
    <lineage>
        <taxon>Eukaryota</taxon>
        <taxon>Fungi</taxon>
        <taxon>Dikarya</taxon>
        <taxon>Ascomycota</taxon>
        <taxon>Pezizomycotina</taxon>
        <taxon>Dothideomycetes</taxon>
        <taxon>Dothideomycetidae</taxon>
        <taxon>Mycosphaerellales</taxon>
        <taxon>Mycosphaerellaceae</taxon>
        <taxon>Dothistroma</taxon>
    </lineage>
</organism>
<evidence type="ECO:0000313" key="3">
    <source>
        <dbReference type="Proteomes" id="UP000016933"/>
    </source>
</evidence>
<evidence type="ECO:0000256" key="1">
    <source>
        <dbReference type="SAM" id="MobiDB-lite"/>
    </source>
</evidence>
<dbReference type="AlphaFoldDB" id="N1PYA0"/>
<name>N1PYA0_DOTSN</name>
<dbReference type="HOGENOM" id="CLU_1740482_0_0_1"/>
<feature type="region of interest" description="Disordered" evidence="1">
    <location>
        <begin position="1"/>
        <end position="82"/>
    </location>
</feature>